<evidence type="ECO:0000256" key="1">
    <source>
        <dbReference type="SAM" id="Coils"/>
    </source>
</evidence>
<feature type="compositionally biased region" description="Basic and acidic residues" evidence="2">
    <location>
        <begin position="31"/>
        <end position="40"/>
    </location>
</feature>
<feature type="compositionally biased region" description="Basic and acidic residues" evidence="2">
    <location>
        <begin position="70"/>
        <end position="95"/>
    </location>
</feature>
<accession>A0AA43QVK2</accession>
<name>A0AA43QVK2_9LECA</name>
<comment type="caution">
    <text evidence="3">The sequence shown here is derived from an EMBL/GenBank/DDBJ whole genome shotgun (WGS) entry which is preliminary data.</text>
</comment>
<organism evidence="3 4">
    <name type="scientific">Ramalina farinacea</name>
    <dbReference type="NCBI Taxonomy" id="258253"/>
    <lineage>
        <taxon>Eukaryota</taxon>
        <taxon>Fungi</taxon>
        <taxon>Dikarya</taxon>
        <taxon>Ascomycota</taxon>
        <taxon>Pezizomycotina</taxon>
        <taxon>Lecanoromycetes</taxon>
        <taxon>OSLEUM clade</taxon>
        <taxon>Lecanoromycetidae</taxon>
        <taxon>Lecanorales</taxon>
        <taxon>Lecanorineae</taxon>
        <taxon>Ramalinaceae</taxon>
        <taxon>Ramalina</taxon>
    </lineage>
</organism>
<dbReference type="AlphaFoldDB" id="A0AA43QVK2"/>
<reference evidence="3" key="1">
    <citation type="journal article" date="2023" name="Genome Biol. Evol.">
        <title>First Whole Genome Sequence and Flow Cytometry Genome Size Data for the Lichen-Forming Fungus Ramalina farinacea (Ascomycota).</title>
        <authorList>
            <person name="Llewellyn T."/>
            <person name="Mian S."/>
            <person name="Hill R."/>
            <person name="Leitch I.J."/>
            <person name="Gaya E."/>
        </authorList>
    </citation>
    <scope>NUCLEOTIDE SEQUENCE</scope>
    <source>
        <strain evidence="3">LIQ254RAFAR</strain>
    </source>
</reference>
<dbReference type="Proteomes" id="UP001161017">
    <property type="component" value="Unassembled WGS sequence"/>
</dbReference>
<feature type="compositionally biased region" description="Polar residues" evidence="2">
    <location>
        <begin position="96"/>
        <end position="112"/>
    </location>
</feature>
<feature type="region of interest" description="Disordered" evidence="2">
    <location>
        <begin position="1"/>
        <end position="113"/>
    </location>
</feature>
<proteinExistence type="predicted"/>
<evidence type="ECO:0000313" key="4">
    <source>
        <dbReference type="Proteomes" id="UP001161017"/>
    </source>
</evidence>
<gene>
    <name evidence="3" type="ORF">OHK93_004889</name>
</gene>
<evidence type="ECO:0000256" key="2">
    <source>
        <dbReference type="SAM" id="MobiDB-lite"/>
    </source>
</evidence>
<evidence type="ECO:0000313" key="3">
    <source>
        <dbReference type="EMBL" id="MDI1493102.1"/>
    </source>
</evidence>
<keyword evidence="1" id="KW-0175">Coiled coil</keyword>
<feature type="compositionally biased region" description="Basic and acidic residues" evidence="2">
    <location>
        <begin position="1"/>
        <end position="12"/>
    </location>
</feature>
<protein>
    <submittedName>
        <fullName evidence="3">Uncharacterized protein</fullName>
    </submittedName>
</protein>
<keyword evidence="4" id="KW-1185">Reference proteome</keyword>
<sequence>MNEDKSEGHIVDAHVSPDISLVSGPQGKCLGADERLHRGPSDAFVSPVSKGATTTSSTKFAKLSDSFNEGMKEKGESAGLSERQDAPVKVERGTTPDRSTLVQSTHWSSSDQGDYRSTRLQALDGLLQQFAITEKLRAEQENTARRLEERIRSAEIAHGMQLKQLAALQRAIEVRRNDIGADRKAYTETRLAQQQASQASEDLRATLSRITLELKPGMQGLCHLCKLHSRC</sequence>
<dbReference type="EMBL" id="JAPUFD010000023">
    <property type="protein sequence ID" value="MDI1493102.1"/>
    <property type="molecule type" value="Genomic_DNA"/>
</dbReference>
<feature type="coiled-coil region" evidence="1">
    <location>
        <begin position="130"/>
        <end position="157"/>
    </location>
</feature>